<dbReference type="PROSITE" id="PS50240">
    <property type="entry name" value="TRYPSIN_DOM"/>
    <property type="match status" value="1"/>
</dbReference>
<proteinExistence type="inferred from homology"/>
<comment type="similarity">
    <text evidence="1">Belongs to the peptidase S1 family.</text>
</comment>
<keyword evidence="2" id="KW-1015">Disulfide bond</keyword>
<keyword evidence="7" id="KW-1185">Reference proteome</keyword>
<evidence type="ECO:0000313" key="6">
    <source>
        <dbReference type="EMBL" id="QDO82924.1"/>
    </source>
</evidence>
<dbReference type="InterPro" id="IPR001314">
    <property type="entry name" value="Peptidase_S1A"/>
</dbReference>
<dbReference type="PROSITE" id="PS00135">
    <property type="entry name" value="TRYPSIN_SER"/>
    <property type="match status" value="1"/>
</dbReference>
<organism evidence="6 7">
    <name type="scientific">Shewanella psychropiezotolerans</name>
    <dbReference type="NCBI Taxonomy" id="2593655"/>
    <lineage>
        <taxon>Bacteria</taxon>
        <taxon>Pseudomonadati</taxon>
        <taxon>Pseudomonadota</taxon>
        <taxon>Gammaproteobacteria</taxon>
        <taxon>Alteromonadales</taxon>
        <taxon>Shewanellaceae</taxon>
        <taxon>Shewanella</taxon>
    </lineage>
</organism>
<dbReference type="Gene3D" id="2.40.10.10">
    <property type="entry name" value="Trypsin-like serine proteases"/>
    <property type="match status" value="2"/>
</dbReference>
<dbReference type="InterPro" id="IPR033116">
    <property type="entry name" value="TRYPSIN_SER"/>
</dbReference>
<evidence type="ECO:0000256" key="3">
    <source>
        <dbReference type="RuleBase" id="RU363034"/>
    </source>
</evidence>
<dbReference type="SMART" id="SM00020">
    <property type="entry name" value="Tryp_SPc"/>
    <property type="match status" value="1"/>
</dbReference>
<dbReference type="InterPro" id="IPR043504">
    <property type="entry name" value="Peptidase_S1_PA_chymotrypsin"/>
</dbReference>
<dbReference type="InterPro" id="IPR009003">
    <property type="entry name" value="Peptidase_S1_PA"/>
</dbReference>
<protein>
    <submittedName>
        <fullName evidence="6">Trypsin-like serine protease</fullName>
    </submittedName>
</protein>
<evidence type="ECO:0000256" key="4">
    <source>
        <dbReference type="SAM" id="SignalP"/>
    </source>
</evidence>
<evidence type="ECO:0000256" key="1">
    <source>
        <dbReference type="ARBA" id="ARBA00007664"/>
    </source>
</evidence>
<name>A0ABX5WV68_9GAMM</name>
<feature type="signal peptide" evidence="4">
    <location>
        <begin position="1"/>
        <end position="27"/>
    </location>
</feature>
<evidence type="ECO:0000313" key="7">
    <source>
        <dbReference type="Proteomes" id="UP000315947"/>
    </source>
</evidence>
<dbReference type="Pfam" id="PF00089">
    <property type="entry name" value="Trypsin"/>
    <property type="match status" value="2"/>
</dbReference>
<feature type="chain" id="PRO_5047506094" evidence="4">
    <location>
        <begin position="28"/>
        <end position="337"/>
    </location>
</feature>
<dbReference type="InterPro" id="IPR050430">
    <property type="entry name" value="Peptidase_S1"/>
</dbReference>
<dbReference type="Proteomes" id="UP000315947">
    <property type="component" value="Chromosome"/>
</dbReference>
<dbReference type="InterPro" id="IPR001254">
    <property type="entry name" value="Trypsin_dom"/>
</dbReference>
<reference evidence="6 7" key="1">
    <citation type="submission" date="2019-07" db="EMBL/GenBank/DDBJ databases">
        <title>Shewanella sp. YLB-06 whole genomic sequence.</title>
        <authorList>
            <person name="Yu L."/>
        </authorList>
    </citation>
    <scope>NUCLEOTIDE SEQUENCE [LARGE SCALE GENOMIC DNA]</scope>
    <source>
        <strain evidence="6 7">YLB-06</strain>
    </source>
</reference>
<dbReference type="SUPFAM" id="SSF50494">
    <property type="entry name" value="Trypsin-like serine proteases"/>
    <property type="match status" value="1"/>
</dbReference>
<keyword evidence="4" id="KW-0732">Signal</keyword>
<keyword evidence="3" id="KW-0378">Hydrolase</keyword>
<evidence type="ECO:0000256" key="2">
    <source>
        <dbReference type="ARBA" id="ARBA00023157"/>
    </source>
</evidence>
<dbReference type="PANTHER" id="PTHR24276:SF98">
    <property type="entry name" value="FI18310P1-RELATED"/>
    <property type="match status" value="1"/>
</dbReference>
<dbReference type="RefSeq" id="WP_144045309.1">
    <property type="nucleotide sequence ID" value="NZ_CP041614.1"/>
</dbReference>
<evidence type="ECO:0000259" key="5">
    <source>
        <dbReference type="PROSITE" id="PS50240"/>
    </source>
</evidence>
<dbReference type="InterPro" id="IPR018114">
    <property type="entry name" value="TRYPSIN_HIS"/>
</dbReference>
<keyword evidence="3" id="KW-0720">Serine protease</keyword>
<dbReference type="EMBL" id="CP041614">
    <property type="protein sequence ID" value="QDO82924.1"/>
    <property type="molecule type" value="Genomic_DNA"/>
</dbReference>
<keyword evidence="3" id="KW-0645">Protease</keyword>
<sequence length="337" mass="37452">MKKTNIGLPSVVLFSALCGIYSPLSLAVEGNDVAASDAPYMVYLKDAHCSGTIIAPKTVLTASHCVSQVTVGSYVYLLHSRGEDFSHNGVRVKVVKDYTATHIYRINGEFDRSKFDDIAILELESMPEGVTWLPVSASPIPLEAEVYPIGYSTSNLKRMPIPARVAAKAHSPDYEREAFMRFCPDSIYFSREYFTQEYPFSSVSNCSWRETSHEKLVESGTYIPNQHSITIENPPLDPSDTRWSMNELGTVETKYSTFRGDSGGPLIFEGKIYGVASSGTDSYSQIHNVATYYAGFTRPGIIQWIVDTVKDIQSRSDVSAMSHSLDPEQRAIIFPDY</sequence>
<dbReference type="PRINTS" id="PR00722">
    <property type="entry name" value="CHYMOTRYPSIN"/>
</dbReference>
<feature type="domain" description="Peptidase S1" evidence="5">
    <location>
        <begin position="27"/>
        <end position="310"/>
    </location>
</feature>
<dbReference type="PROSITE" id="PS00134">
    <property type="entry name" value="TRYPSIN_HIS"/>
    <property type="match status" value="1"/>
</dbReference>
<dbReference type="PANTHER" id="PTHR24276">
    <property type="entry name" value="POLYSERASE-RELATED"/>
    <property type="match status" value="1"/>
</dbReference>
<accession>A0ABX5WV68</accession>
<gene>
    <name evidence="6" type="ORF">FM037_06420</name>
</gene>